<dbReference type="OrthoDB" id="4694525at2759"/>
<evidence type="ECO:0000256" key="7">
    <source>
        <dbReference type="ARBA" id="ARBA00022490"/>
    </source>
</evidence>
<evidence type="ECO:0000256" key="4">
    <source>
        <dbReference type="ARBA" id="ARBA00012063"/>
    </source>
</evidence>
<evidence type="ECO:0000256" key="3">
    <source>
        <dbReference type="ARBA" id="ARBA00010200"/>
    </source>
</evidence>
<dbReference type="Gene3D" id="3.30.540.30">
    <property type="match status" value="3"/>
</dbReference>
<gene>
    <name evidence="18" type="ORF">CLUMA_CG018025</name>
</gene>
<comment type="catalytic activity">
    <reaction evidence="1 15">
        <text>Release of an N-terminal dipeptide from a peptide comprising four or more residues, with broad specificity. Also acts on dipeptidyl 2-naphthylamides.</text>
        <dbReference type="EC" id="3.4.14.4"/>
    </reaction>
</comment>
<keyword evidence="19" id="KW-1185">Reference proteome</keyword>
<evidence type="ECO:0000256" key="6">
    <source>
        <dbReference type="ARBA" id="ARBA00022438"/>
    </source>
</evidence>
<keyword evidence="12 15" id="KW-0482">Metalloprotease</keyword>
<dbReference type="PANTHER" id="PTHR23422">
    <property type="entry name" value="DIPEPTIDYL PEPTIDASE III-RELATED"/>
    <property type="match status" value="1"/>
</dbReference>
<evidence type="ECO:0000256" key="1">
    <source>
        <dbReference type="ARBA" id="ARBA00001336"/>
    </source>
</evidence>
<keyword evidence="8 15" id="KW-0645">Protease</keyword>
<dbReference type="GO" id="GO:0008235">
    <property type="term" value="F:metalloexopeptidase activity"/>
    <property type="evidence" value="ECO:0007669"/>
    <property type="project" value="InterPro"/>
</dbReference>
<dbReference type="STRING" id="568069.A0A1J1IZA2"/>
<sequence>MSHNDPKHFIIPNSQPIVNLECKAAFDKLTETEKLYAHFYSKASWYGGLIALIQSSPEAPVIFSLFHRVFTAETVESFRKSCADKASDEEFTAFLVYASAFFANSGNYKGFGDSKILPGLDKDKMELIIKSSKAYQDETAVIERLWNEVQIPIYSLTDENKSLGLKGEGITTYFSSNCTKEDAELVAEWMKTKKLEAYICRTFKTVDGNGKAHYEIRLASAEVGDASGITMPSEDYNGANFRVTRGDYSELLKRVVEELAQAQSYSANDTQKNMLKNYIESFQEGSLDAHKEGSRYWIKDKGPVVETYIGFIETYRDPVGSRGEFEGFVSMVNKEMSLKFQTLVDNAVNYIKMLPWGPSFEKDKYLKPDFTSLDILTYAGSGVPAGINIPNYDEIRQDEGFKNVSLGNVLASVNKTDPIPFLSDEDQELLKTYKAVSFEVQVGLHELLGHGSGKLFRKNSDGEPNWDVKSVMNPLSGKSIDKWYEPGETYDSKFKAMGSSYEECRAEAVGLYLSLIPEILEVFGHVDKVEQEKIIYVNWLLLIYNGAGLATEMWNPTTKQWGQAHSQARFVIMKVMLEAGVVEIKETSSGEDLLITVHRDKILTDGKKAIENFLMQLQVYKSMGDYATASDMYTKYSTVDEDGVHPFAKWRQIVLSKKKPRLILVQANTELNEKTSVTLKTYDANFDEYINSWRERFGKDSKEVNEILERIYEADKHHFV</sequence>
<evidence type="ECO:0000313" key="19">
    <source>
        <dbReference type="Proteomes" id="UP000183832"/>
    </source>
</evidence>
<evidence type="ECO:0000256" key="11">
    <source>
        <dbReference type="ARBA" id="ARBA00022833"/>
    </source>
</evidence>
<evidence type="ECO:0000256" key="16">
    <source>
        <dbReference type="PIRSR" id="PIRSR007828-1"/>
    </source>
</evidence>
<keyword evidence="9 15" id="KW-0479">Metal-binding</keyword>
<dbReference type="FunFam" id="3.30.540.30:FF:000001">
    <property type="entry name" value="Dipeptidyl peptidase 3"/>
    <property type="match status" value="1"/>
</dbReference>
<protein>
    <recommendedName>
        <fullName evidence="5 15">Dipeptidyl peptidase 3</fullName>
        <ecNumber evidence="4 15">3.4.14.4</ecNumber>
    </recommendedName>
    <alternativeName>
        <fullName evidence="13 15">Dipeptidyl aminopeptidase III</fullName>
    </alternativeName>
    <alternativeName>
        <fullName evidence="14 15">Dipeptidyl peptidase III</fullName>
    </alternativeName>
</protein>
<comment type="cofactor">
    <cofactor evidence="15 17">
        <name>Zn(2+)</name>
        <dbReference type="ChEBI" id="CHEBI:29105"/>
    </cofactor>
    <text evidence="15 17">Binds 1 zinc ion per subunit.</text>
</comment>
<keyword evidence="6 15" id="KW-0031">Aminopeptidase</keyword>
<feature type="binding site" evidence="17">
    <location>
        <position position="445"/>
    </location>
    <ligand>
        <name>Zn(2+)</name>
        <dbReference type="ChEBI" id="CHEBI:29105"/>
        <note>catalytic</note>
    </ligand>
</feature>
<evidence type="ECO:0000313" key="18">
    <source>
        <dbReference type="EMBL" id="CRL05541.1"/>
    </source>
</evidence>
<dbReference type="GO" id="GO:0005737">
    <property type="term" value="C:cytoplasm"/>
    <property type="evidence" value="ECO:0007669"/>
    <property type="project" value="UniProtKB-SubCell"/>
</dbReference>
<dbReference type="FunFam" id="3.30.540.30:FF:000008">
    <property type="entry name" value="Dipeptidyl peptidase 3"/>
    <property type="match status" value="1"/>
</dbReference>
<evidence type="ECO:0000256" key="8">
    <source>
        <dbReference type="ARBA" id="ARBA00022670"/>
    </source>
</evidence>
<evidence type="ECO:0000256" key="10">
    <source>
        <dbReference type="ARBA" id="ARBA00022801"/>
    </source>
</evidence>
<feature type="binding site" evidence="17">
    <location>
        <position position="450"/>
    </location>
    <ligand>
        <name>Zn(2+)</name>
        <dbReference type="ChEBI" id="CHEBI:29105"/>
        <note>catalytic</note>
    </ligand>
</feature>
<comment type="similarity">
    <text evidence="3 15">Belongs to the peptidase M49 family.</text>
</comment>
<dbReference type="PANTHER" id="PTHR23422:SF11">
    <property type="entry name" value="DIPEPTIDYL PEPTIDASE 3"/>
    <property type="match status" value="1"/>
</dbReference>
<dbReference type="InterPro" id="IPR039461">
    <property type="entry name" value="Peptidase_M49"/>
</dbReference>
<dbReference type="GO" id="GO:0046872">
    <property type="term" value="F:metal ion binding"/>
    <property type="evidence" value="ECO:0007669"/>
    <property type="project" value="UniProtKB-KW"/>
</dbReference>
<evidence type="ECO:0000256" key="12">
    <source>
        <dbReference type="ARBA" id="ARBA00023049"/>
    </source>
</evidence>
<accession>A0A1J1IZA2</accession>
<evidence type="ECO:0000256" key="15">
    <source>
        <dbReference type="PIRNR" id="PIRNR007828"/>
    </source>
</evidence>
<feature type="active site" evidence="16">
    <location>
        <position position="446"/>
    </location>
</feature>
<evidence type="ECO:0000256" key="14">
    <source>
        <dbReference type="ARBA" id="ARBA00032119"/>
    </source>
</evidence>
<dbReference type="GO" id="GO:0008239">
    <property type="term" value="F:dipeptidyl-peptidase activity"/>
    <property type="evidence" value="ECO:0007669"/>
    <property type="project" value="UniProtKB-UniRule"/>
</dbReference>
<evidence type="ECO:0000256" key="13">
    <source>
        <dbReference type="ARBA" id="ARBA00031288"/>
    </source>
</evidence>
<keyword evidence="11 15" id="KW-0862">Zinc</keyword>
<evidence type="ECO:0000256" key="17">
    <source>
        <dbReference type="PIRSR" id="PIRSR007828-2"/>
    </source>
</evidence>
<reference evidence="18 19" key="1">
    <citation type="submission" date="2015-04" db="EMBL/GenBank/DDBJ databases">
        <authorList>
            <person name="Syromyatnikov M.Y."/>
            <person name="Popov V.N."/>
        </authorList>
    </citation>
    <scope>NUCLEOTIDE SEQUENCE [LARGE SCALE GENOMIC DNA]</scope>
</reference>
<name>A0A1J1IZA2_9DIPT</name>
<dbReference type="FunFam" id="3.30.540.30:FF:000002">
    <property type="entry name" value="Dipeptidyl peptidase 3"/>
    <property type="match status" value="1"/>
</dbReference>
<evidence type="ECO:0000256" key="9">
    <source>
        <dbReference type="ARBA" id="ARBA00022723"/>
    </source>
</evidence>
<dbReference type="GO" id="GO:0004177">
    <property type="term" value="F:aminopeptidase activity"/>
    <property type="evidence" value="ECO:0007669"/>
    <property type="project" value="UniProtKB-KW"/>
</dbReference>
<dbReference type="GO" id="GO:0006508">
    <property type="term" value="P:proteolysis"/>
    <property type="evidence" value="ECO:0007669"/>
    <property type="project" value="UniProtKB-KW"/>
</dbReference>
<dbReference type="EC" id="3.4.14.4" evidence="4 15"/>
<keyword evidence="7 15" id="KW-0963">Cytoplasm</keyword>
<feature type="binding site" evidence="17">
    <location>
        <position position="503"/>
    </location>
    <ligand>
        <name>Zn(2+)</name>
        <dbReference type="ChEBI" id="CHEBI:29105"/>
        <note>catalytic</note>
    </ligand>
</feature>
<dbReference type="EMBL" id="CVRI01000064">
    <property type="protein sequence ID" value="CRL05541.1"/>
    <property type="molecule type" value="Genomic_DNA"/>
</dbReference>
<keyword evidence="10 15" id="KW-0378">Hydrolase</keyword>
<evidence type="ECO:0000256" key="5">
    <source>
        <dbReference type="ARBA" id="ARBA00014713"/>
    </source>
</evidence>
<organism evidence="18 19">
    <name type="scientific">Clunio marinus</name>
    <dbReference type="NCBI Taxonomy" id="568069"/>
    <lineage>
        <taxon>Eukaryota</taxon>
        <taxon>Metazoa</taxon>
        <taxon>Ecdysozoa</taxon>
        <taxon>Arthropoda</taxon>
        <taxon>Hexapoda</taxon>
        <taxon>Insecta</taxon>
        <taxon>Pterygota</taxon>
        <taxon>Neoptera</taxon>
        <taxon>Endopterygota</taxon>
        <taxon>Diptera</taxon>
        <taxon>Nematocera</taxon>
        <taxon>Chironomoidea</taxon>
        <taxon>Chironomidae</taxon>
        <taxon>Clunio</taxon>
    </lineage>
</organism>
<comment type="subcellular location">
    <subcellularLocation>
        <location evidence="2">Cytoplasm</location>
    </subcellularLocation>
</comment>
<dbReference type="Pfam" id="PF03571">
    <property type="entry name" value="Peptidase_M49"/>
    <property type="match status" value="1"/>
</dbReference>
<dbReference type="Proteomes" id="UP000183832">
    <property type="component" value="Unassembled WGS sequence"/>
</dbReference>
<dbReference type="InterPro" id="IPR005317">
    <property type="entry name" value="Dipeptidyl-peptase3"/>
</dbReference>
<dbReference type="PIRSF" id="PIRSF007828">
    <property type="entry name" value="Dipeptidyl-peptidase_III"/>
    <property type="match status" value="1"/>
</dbReference>
<dbReference type="AlphaFoldDB" id="A0A1J1IZA2"/>
<evidence type="ECO:0000256" key="2">
    <source>
        <dbReference type="ARBA" id="ARBA00004496"/>
    </source>
</evidence>
<proteinExistence type="inferred from homology"/>